<evidence type="ECO:0000313" key="4">
    <source>
        <dbReference type="Proteomes" id="UP000801492"/>
    </source>
</evidence>
<gene>
    <name evidence="3" type="ORF">ILUMI_23147</name>
</gene>
<evidence type="ECO:0000256" key="2">
    <source>
        <dbReference type="SAM" id="MobiDB-lite"/>
    </source>
</evidence>
<keyword evidence="1" id="KW-0175">Coiled coil</keyword>
<feature type="compositionally biased region" description="Polar residues" evidence="2">
    <location>
        <begin position="254"/>
        <end position="268"/>
    </location>
</feature>
<keyword evidence="4" id="KW-1185">Reference proteome</keyword>
<feature type="coiled-coil region" evidence="1">
    <location>
        <begin position="534"/>
        <end position="561"/>
    </location>
</feature>
<name>A0A8K0CBE6_IGNLU</name>
<feature type="compositionally biased region" description="Polar residues" evidence="2">
    <location>
        <begin position="230"/>
        <end position="240"/>
    </location>
</feature>
<feature type="compositionally biased region" description="Low complexity" evidence="2">
    <location>
        <begin position="480"/>
        <end position="506"/>
    </location>
</feature>
<dbReference type="Proteomes" id="UP000801492">
    <property type="component" value="Unassembled WGS sequence"/>
</dbReference>
<evidence type="ECO:0000256" key="1">
    <source>
        <dbReference type="SAM" id="Coils"/>
    </source>
</evidence>
<organism evidence="3 4">
    <name type="scientific">Ignelater luminosus</name>
    <name type="common">Cucubano</name>
    <name type="synonym">Pyrophorus luminosus</name>
    <dbReference type="NCBI Taxonomy" id="2038154"/>
    <lineage>
        <taxon>Eukaryota</taxon>
        <taxon>Metazoa</taxon>
        <taxon>Ecdysozoa</taxon>
        <taxon>Arthropoda</taxon>
        <taxon>Hexapoda</taxon>
        <taxon>Insecta</taxon>
        <taxon>Pterygota</taxon>
        <taxon>Neoptera</taxon>
        <taxon>Endopterygota</taxon>
        <taxon>Coleoptera</taxon>
        <taxon>Polyphaga</taxon>
        <taxon>Elateriformia</taxon>
        <taxon>Elateroidea</taxon>
        <taxon>Elateridae</taxon>
        <taxon>Agrypninae</taxon>
        <taxon>Pyrophorini</taxon>
        <taxon>Ignelater</taxon>
    </lineage>
</organism>
<sequence length="597" mass="70003">MNLLLKFTDLGRSPSDDENSDFLKSIIEYKENVNNPEMMSNEVIADIFNDFQRLFGIHEKLRDTYYRINEGFENMLSYTEELQKESGKVKKTKQSNQKKKIADDIKKAEQLSTKRKEDIEKIRNILNHGDFQKEKSKIKDSTIVTEIKSPIMERTKEPPSRNSSSRSEKILFCDFCHEYHKVKKDCDYIMAIESIDFGEFEEKQISLEDVSKFEQGDKKYIRSTSDPKQKSSQNAKQIAIQTVKPITRNRQKQTPHTSKPPVTTGKQQCQGCGKYFETNYGQQIWKENELVFWCKDCNIKQLQTELKDTVHSCTEKIVGLRDYIKNLENEYTKCTTNTVSKEEYERLAAAQHNLTMLFYHAQEQNKRLRMQCAETAARLEELVTQYQPQTTSVTQFSDQVKKDNEKPIDSPSTINELLREIQSFRHKDLMIQADIIEKAEEELLRKIKARKSESNLTSSRRRDRCEACRIIQSRSKTVLTKTNKSRQSSSSLSLKSTENKLSSSTSQQSAQRDWIKYDTEESKESTTLLTGMCVHDVREKIDEVHEKIQHYLEERDELVRTYHYTCENPVVSYMTKTINKLFKEWNELKDELNKYSQ</sequence>
<feature type="compositionally biased region" description="Basic and acidic residues" evidence="2">
    <location>
        <begin position="220"/>
        <end position="229"/>
    </location>
</feature>
<protein>
    <submittedName>
        <fullName evidence="3">Uncharacterized protein</fullName>
    </submittedName>
</protein>
<proteinExistence type="predicted"/>
<feature type="region of interest" description="Disordered" evidence="2">
    <location>
        <begin position="220"/>
        <end position="268"/>
    </location>
</feature>
<accession>A0A8K0CBE6</accession>
<comment type="caution">
    <text evidence="3">The sequence shown here is derived from an EMBL/GenBank/DDBJ whole genome shotgun (WGS) entry which is preliminary data.</text>
</comment>
<feature type="region of interest" description="Disordered" evidence="2">
    <location>
        <begin position="478"/>
        <end position="506"/>
    </location>
</feature>
<dbReference type="OrthoDB" id="6809435at2759"/>
<dbReference type="AlphaFoldDB" id="A0A8K0CBE6"/>
<evidence type="ECO:0000313" key="3">
    <source>
        <dbReference type="EMBL" id="KAF2883009.1"/>
    </source>
</evidence>
<dbReference type="EMBL" id="VTPC01090570">
    <property type="protein sequence ID" value="KAF2883009.1"/>
    <property type="molecule type" value="Genomic_DNA"/>
</dbReference>
<reference evidence="3" key="1">
    <citation type="submission" date="2019-08" db="EMBL/GenBank/DDBJ databases">
        <title>The genome of the North American firefly Photinus pyralis.</title>
        <authorList>
            <consortium name="Photinus pyralis genome working group"/>
            <person name="Fallon T.R."/>
            <person name="Sander Lower S.E."/>
            <person name="Weng J.-K."/>
        </authorList>
    </citation>
    <scope>NUCLEOTIDE SEQUENCE</scope>
    <source>
        <strain evidence="3">TRF0915ILg1</strain>
        <tissue evidence="3">Whole body</tissue>
    </source>
</reference>